<protein>
    <submittedName>
        <fullName evidence="1">Predicted protein</fullName>
    </submittedName>
</protein>
<name>D7M6W8_ARALL</name>
<proteinExistence type="predicted"/>
<reference evidence="2" key="1">
    <citation type="journal article" date="2011" name="Nat. Genet.">
        <title>The Arabidopsis lyrata genome sequence and the basis of rapid genome size change.</title>
        <authorList>
            <person name="Hu T.T."/>
            <person name="Pattyn P."/>
            <person name="Bakker E.G."/>
            <person name="Cao J."/>
            <person name="Cheng J.-F."/>
            <person name="Clark R.M."/>
            <person name="Fahlgren N."/>
            <person name="Fawcett J.A."/>
            <person name="Grimwood J."/>
            <person name="Gundlach H."/>
            <person name="Haberer G."/>
            <person name="Hollister J.D."/>
            <person name="Ossowski S."/>
            <person name="Ottilar R.P."/>
            <person name="Salamov A.A."/>
            <person name="Schneeberger K."/>
            <person name="Spannagl M."/>
            <person name="Wang X."/>
            <person name="Yang L."/>
            <person name="Nasrallah M.E."/>
            <person name="Bergelson J."/>
            <person name="Carrington J.C."/>
            <person name="Gaut B.S."/>
            <person name="Schmutz J."/>
            <person name="Mayer K.F.X."/>
            <person name="Van de Peer Y."/>
            <person name="Grigoriev I.V."/>
            <person name="Nordborg M."/>
            <person name="Weigel D."/>
            <person name="Guo Y.-L."/>
        </authorList>
    </citation>
    <scope>NUCLEOTIDE SEQUENCE [LARGE SCALE GENOMIC DNA]</scope>
    <source>
        <strain evidence="2">cv. MN47</strain>
    </source>
</reference>
<accession>D7M6W8</accession>
<evidence type="ECO:0000313" key="2">
    <source>
        <dbReference type="Proteomes" id="UP000008694"/>
    </source>
</evidence>
<dbReference type="HOGENOM" id="CLU_2349606_0_0_1"/>
<evidence type="ECO:0000313" key="1">
    <source>
        <dbReference type="EMBL" id="EFH50695.1"/>
    </source>
</evidence>
<gene>
    <name evidence="1" type="ORF">ARALYDRAFT_662733</name>
</gene>
<keyword evidence="2" id="KW-1185">Reference proteome</keyword>
<organism evidence="2">
    <name type="scientific">Arabidopsis lyrata subsp. lyrata</name>
    <name type="common">Lyre-leaved rock-cress</name>
    <dbReference type="NCBI Taxonomy" id="81972"/>
    <lineage>
        <taxon>Eukaryota</taxon>
        <taxon>Viridiplantae</taxon>
        <taxon>Streptophyta</taxon>
        <taxon>Embryophyta</taxon>
        <taxon>Tracheophyta</taxon>
        <taxon>Spermatophyta</taxon>
        <taxon>Magnoliopsida</taxon>
        <taxon>eudicotyledons</taxon>
        <taxon>Gunneridae</taxon>
        <taxon>Pentapetalae</taxon>
        <taxon>rosids</taxon>
        <taxon>malvids</taxon>
        <taxon>Brassicales</taxon>
        <taxon>Brassicaceae</taxon>
        <taxon>Camelineae</taxon>
        <taxon>Arabidopsis</taxon>
    </lineage>
</organism>
<sequence>MDLLHGELEEAEKEICNALGNHEKNYGTILDIIDQKGYAVHSQDQIVEDVDVELGDASTDEDLVREIDEYDDGEEVDVDFESDKSISSGYLQIYLQN</sequence>
<dbReference type="AlphaFoldDB" id="D7M6W8"/>
<dbReference type="Gramene" id="Al_scaffold_0006_2798">
    <property type="protein sequence ID" value="Al_scaffold_0006_2798"/>
    <property type="gene ID" value="Al_scaffold_0006_2798"/>
</dbReference>
<dbReference type="EMBL" id="GL348718">
    <property type="protein sequence ID" value="EFH50695.1"/>
    <property type="molecule type" value="Genomic_DNA"/>
</dbReference>
<dbReference type="Proteomes" id="UP000008694">
    <property type="component" value="Unassembled WGS sequence"/>
</dbReference>